<keyword evidence="1" id="KW-1133">Transmembrane helix</keyword>
<organism evidence="2 3">
    <name type="scientific">Desulfobaculum xiamenense</name>
    <dbReference type="NCBI Taxonomy" id="995050"/>
    <lineage>
        <taxon>Bacteria</taxon>
        <taxon>Pseudomonadati</taxon>
        <taxon>Thermodesulfobacteriota</taxon>
        <taxon>Desulfovibrionia</taxon>
        <taxon>Desulfovibrionales</taxon>
        <taxon>Desulfovibrionaceae</taxon>
        <taxon>Desulfobaculum</taxon>
    </lineage>
</organism>
<name>A0A846QIG2_9BACT</name>
<dbReference type="EMBL" id="JAATJA010000002">
    <property type="protein sequence ID" value="NJB67961.1"/>
    <property type="molecule type" value="Genomic_DNA"/>
</dbReference>
<evidence type="ECO:0008006" key="4">
    <source>
        <dbReference type="Google" id="ProtNLM"/>
    </source>
</evidence>
<keyword evidence="1" id="KW-0472">Membrane</keyword>
<evidence type="ECO:0000313" key="3">
    <source>
        <dbReference type="Proteomes" id="UP000580856"/>
    </source>
</evidence>
<proteinExistence type="predicted"/>
<dbReference type="PANTHER" id="PTHR43801">
    <property type="entry name" value="NUCLEOTIDE-BINDING PROTEIN-RELATED"/>
    <property type="match status" value="1"/>
</dbReference>
<keyword evidence="1" id="KW-0812">Transmembrane</keyword>
<reference evidence="2 3" key="1">
    <citation type="submission" date="2020-03" db="EMBL/GenBank/DDBJ databases">
        <title>Genomic Encyclopedia of Type Strains, Phase IV (KMG-IV): sequencing the most valuable type-strain genomes for metagenomic binning, comparative biology and taxonomic classification.</title>
        <authorList>
            <person name="Goeker M."/>
        </authorList>
    </citation>
    <scope>NUCLEOTIDE SEQUENCE [LARGE SCALE GENOMIC DNA]</scope>
    <source>
        <strain evidence="2 3">DSM 24233</strain>
    </source>
</reference>
<protein>
    <recommendedName>
        <fullName evidence="4">DUF116 domain-containing protein</fullName>
    </recommendedName>
</protein>
<dbReference type="Proteomes" id="UP000580856">
    <property type="component" value="Unassembled WGS sequence"/>
</dbReference>
<dbReference type="Pfam" id="PF01976">
    <property type="entry name" value="DUF116"/>
    <property type="match status" value="1"/>
</dbReference>
<feature type="transmembrane region" description="Helical" evidence="1">
    <location>
        <begin position="59"/>
        <end position="87"/>
    </location>
</feature>
<dbReference type="PANTHER" id="PTHR43801:SF1">
    <property type="entry name" value="POLYPRENYL SYNTHETASE"/>
    <property type="match status" value="1"/>
</dbReference>
<feature type="transmembrane region" description="Helical" evidence="1">
    <location>
        <begin position="99"/>
        <end position="118"/>
    </location>
</feature>
<feature type="transmembrane region" description="Helical" evidence="1">
    <location>
        <begin position="25"/>
        <end position="47"/>
    </location>
</feature>
<keyword evidence="3" id="KW-1185">Reference proteome</keyword>
<sequence length="286" mass="31533">MSDDSKRLAEFDALDITVLRERKRLFIGLITLASVLVCGLLFLLWYVPYIGLTTIHPLAPWLLGAVVVLAVCGVGWAALGLVLNILVGRSLPGARRLHGLTIKLFLPLMVLLGKALGISKRRVRSSFIKVNNELVLHEAGRYEARDILLLLPHCLQNSRCEMRLTYDINNCKRCGKCPIKALLELSEHYGVNMAIATGGTIARRIVVQTRPKLILAVACERDLASGIQDTYPIPTYGVMNERPHGPCLDTQVSTELVEKALRRFLATPPEPAVSHRPIKAHAQAGI</sequence>
<gene>
    <name evidence="2" type="ORF">GGQ74_001634</name>
</gene>
<evidence type="ECO:0000313" key="2">
    <source>
        <dbReference type="EMBL" id="NJB67961.1"/>
    </source>
</evidence>
<dbReference type="AlphaFoldDB" id="A0A846QIG2"/>
<dbReference type="InterPro" id="IPR002829">
    <property type="entry name" value="DUF116"/>
</dbReference>
<evidence type="ECO:0000256" key="1">
    <source>
        <dbReference type="SAM" id="Phobius"/>
    </source>
</evidence>
<accession>A0A846QIG2</accession>
<dbReference type="RefSeq" id="WP_167941067.1">
    <property type="nucleotide sequence ID" value="NZ_JAATJA010000002.1"/>
</dbReference>
<comment type="caution">
    <text evidence="2">The sequence shown here is derived from an EMBL/GenBank/DDBJ whole genome shotgun (WGS) entry which is preliminary data.</text>
</comment>